<evidence type="ECO:0000313" key="3">
    <source>
        <dbReference type="Proteomes" id="UP000494365"/>
    </source>
</evidence>
<dbReference type="PANTHER" id="PTHR31956:SF1">
    <property type="entry name" value="NON-SPECIFIC PHOSPHOLIPASE C1"/>
    <property type="match status" value="1"/>
</dbReference>
<dbReference type="Gene3D" id="3.40.720.10">
    <property type="entry name" value="Alkaline Phosphatase, subunit A"/>
    <property type="match status" value="2"/>
</dbReference>
<keyword evidence="3" id="KW-1185">Reference proteome</keyword>
<evidence type="ECO:0000256" key="1">
    <source>
        <dbReference type="ARBA" id="ARBA00022801"/>
    </source>
</evidence>
<dbReference type="GO" id="GO:0034480">
    <property type="term" value="F:phosphatidylcholine phospholipase C activity"/>
    <property type="evidence" value="ECO:0007669"/>
    <property type="project" value="UniProtKB-EC"/>
</dbReference>
<proteinExistence type="predicted"/>
<organism evidence="2 3">
    <name type="scientific">Paraburkholderia ultramafica</name>
    <dbReference type="NCBI Taxonomy" id="1544867"/>
    <lineage>
        <taxon>Bacteria</taxon>
        <taxon>Pseudomonadati</taxon>
        <taxon>Pseudomonadota</taxon>
        <taxon>Betaproteobacteria</taxon>
        <taxon>Burkholderiales</taxon>
        <taxon>Burkholderiaceae</taxon>
        <taxon>Paraburkholderia</taxon>
    </lineage>
</organism>
<dbReference type="PANTHER" id="PTHR31956">
    <property type="entry name" value="NON-SPECIFIC PHOSPHOLIPASE C4-RELATED"/>
    <property type="match status" value="1"/>
</dbReference>
<name>A0A6S7BGB8_9BURK</name>
<gene>
    <name evidence="2" type="primary">plcC_2</name>
    <name evidence="2" type="ORF">LMG28614_04958</name>
</gene>
<accession>A0A6S7BGB8</accession>
<dbReference type="EMBL" id="CADIKK010000026">
    <property type="protein sequence ID" value="CAB3799400.1"/>
    <property type="molecule type" value="Genomic_DNA"/>
</dbReference>
<dbReference type="Proteomes" id="UP000494365">
    <property type="component" value="Unassembled WGS sequence"/>
</dbReference>
<evidence type="ECO:0000313" key="2">
    <source>
        <dbReference type="EMBL" id="CAB3799400.1"/>
    </source>
</evidence>
<sequence length="422" mass="45436">MNANANANSNANAAAAGGLSQIIQHVFVLMLENRSFDHLFALSGIPGIVAATNGNANTYNGATYAFSGGAPGQMPTDPGHEFIDVVEQLCGARAHFQRGQPYPPVDNSGFVSNYATTRTEGAPPQSGDVDDIMRGVDVRTQSPALYQLATQFVLCDGWHSSLPGPTWPNRYFLHGASSAGLDHSPTSAEICKWEGPDGFVYPKGSIFDALGKGNYRLYQDHLGDPLGRIPQVASIKGISFCDVDDLSHFEADLAASYTARYTFIEPSYGDVVHDTYENGSSQHPMDGLAGGDQLVARVYGAIRNSPLWDRSLFMILYDEHGGFYDSALPGKAIPPDDDAAATLNANGFGFDVYGVRVPAIIVSPWVAQGRVDHTTYDHSSVLATLERLFGLQPLTGRDRNANDVLSLITQTCRQDCPERIGK</sequence>
<dbReference type="InterPro" id="IPR017850">
    <property type="entry name" value="Alkaline_phosphatase_core_sf"/>
</dbReference>
<dbReference type="AlphaFoldDB" id="A0A6S7BGB8"/>
<dbReference type="GO" id="GO:0009395">
    <property type="term" value="P:phospholipid catabolic process"/>
    <property type="evidence" value="ECO:0007669"/>
    <property type="project" value="TreeGrafter"/>
</dbReference>
<dbReference type="InterPro" id="IPR007312">
    <property type="entry name" value="Phosphoesterase"/>
</dbReference>
<protein>
    <submittedName>
        <fullName evidence="2">Phospholipase C 3</fullName>
        <ecNumber evidence="2">3.1.4.3</ecNumber>
    </submittedName>
</protein>
<dbReference type="EC" id="3.1.4.3" evidence="2"/>
<dbReference type="Pfam" id="PF04185">
    <property type="entry name" value="Phosphoesterase"/>
    <property type="match status" value="1"/>
</dbReference>
<reference evidence="2 3" key="1">
    <citation type="submission" date="2020-04" db="EMBL/GenBank/DDBJ databases">
        <authorList>
            <person name="De Canck E."/>
        </authorList>
    </citation>
    <scope>NUCLEOTIDE SEQUENCE [LARGE SCALE GENOMIC DNA]</scope>
    <source>
        <strain evidence="2 3">LMG 28614</strain>
    </source>
</reference>
<keyword evidence="1 2" id="KW-0378">Hydrolase</keyword>
<dbReference type="RefSeq" id="WP_175152014.1">
    <property type="nucleotide sequence ID" value="NZ_CADIKK010000026.1"/>
</dbReference>
<dbReference type="SUPFAM" id="SSF53649">
    <property type="entry name" value="Alkaline phosphatase-like"/>
    <property type="match status" value="1"/>
</dbReference>